<gene>
    <name evidence="1" type="ORF">SteCoe_10346</name>
</gene>
<reference evidence="1 2" key="1">
    <citation type="submission" date="2016-11" db="EMBL/GenBank/DDBJ databases">
        <title>The macronuclear genome of Stentor coeruleus: a giant cell with tiny introns.</title>
        <authorList>
            <person name="Slabodnick M."/>
            <person name="Ruby J.G."/>
            <person name="Reiff S.B."/>
            <person name="Swart E.C."/>
            <person name="Gosai S."/>
            <person name="Prabakaran S."/>
            <person name="Witkowska E."/>
            <person name="Larue G.E."/>
            <person name="Fisher S."/>
            <person name="Freeman R.M."/>
            <person name="Gunawardena J."/>
            <person name="Chu W."/>
            <person name="Stover N.A."/>
            <person name="Gregory B.D."/>
            <person name="Nowacki M."/>
            <person name="Derisi J."/>
            <person name="Roy S.W."/>
            <person name="Marshall W.F."/>
            <person name="Sood P."/>
        </authorList>
    </citation>
    <scope>NUCLEOTIDE SEQUENCE [LARGE SCALE GENOMIC DNA]</scope>
    <source>
        <strain evidence="1">WM001</strain>
    </source>
</reference>
<dbReference type="EMBL" id="MPUH01000166">
    <property type="protein sequence ID" value="OMJ87860.1"/>
    <property type="molecule type" value="Genomic_DNA"/>
</dbReference>
<dbReference type="Gene3D" id="1.10.238.10">
    <property type="entry name" value="EF-hand"/>
    <property type="match status" value="1"/>
</dbReference>
<sequence>MGCFTSRNDITPEETAVMDFESLLGYSDLSPSHLDKIHRKYSYNGKISENQWKDICDTLKLAPSKIEASQHINNYYDKYRSGENAFALNELLVLGILLSKGKPGEKAKLLFEVYDEKGLGELDLSQIHDLLSVMVKIAIELNPQVVVKDGVNGVSIQDLTKYFEKLNKGKGVAIGMAEMEILNKNGSVKSTEFVKMLNGKMSYFVSPHGIRKYVKMQMPARSKTL</sequence>
<organism evidence="1 2">
    <name type="scientific">Stentor coeruleus</name>
    <dbReference type="NCBI Taxonomy" id="5963"/>
    <lineage>
        <taxon>Eukaryota</taxon>
        <taxon>Sar</taxon>
        <taxon>Alveolata</taxon>
        <taxon>Ciliophora</taxon>
        <taxon>Postciliodesmatophora</taxon>
        <taxon>Heterotrichea</taxon>
        <taxon>Heterotrichida</taxon>
        <taxon>Stentoridae</taxon>
        <taxon>Stentor</taxon>
    </lineage>
</organism>
<evidence type="ECO:0000313" key="2">
    <source>
        <dbReference type="Proteomes" id="UP000187209"/>
    </source>
</evidence>
<proteinExistence type="predicted"/>
<accession>A0A1R2CFZ2</accession>
<name>A0A1R2CFZ2_9CILI</name>
<dbReference type="OrthoDB" id="6019201at2759"/>
<dbReference type="SUPFAM" id="SSF47473">
    <property type="entry name" value="EF-hand"/>
    <property type="match status" value="1"/>
</dbReference>
<dbReference type="Proteomes" id="UP000187209">
    <property type="component" value="Unassembled WGS sequence"/>
</dbReference>
<dbReference type="InterPro" id="IPR011992">
    <property type="entry name" value="EF-hand-dom_pair"/>
</dbReference>
<dbReference type="AlphaFoldDB" id="A0A1R2CFZ2"/>
<protein>
    <recommendedName>
        <fullName evidence="3">EF-hand domain-containing protein</fullName>
    </recommendedName>
</protein>
<comment type="caution">
    <text evidence="1">The sequence shown here is derived from an EMBL/GenBank/DDBJ whole genome shotgun (WGS) entry which is preliminary data.</text>
</comment>
<evidence type="ECO:0008006" key="3">
    <source>
        <dbReference type="Google" id="ProtNLM"/>
    </source>
</evidence>
<evidence type="ECO:0000313" key="1">
    <source>
        <dbReference type="EMBL" id="OMJ87860.1"/>
    </source>
</evidence>
<keyword evidence="2" id="KW-1185">Reference proteome</keyword>